<dbReference type="EMBL" id="KN817578">
    <property type="protein sequence ID" value="KJA19378.1"/>
    <property type="molecule type" value="Genomic_DNA"/>
</dbReference>
<reference evidence="3" key="1">
    <citation type="submission" date="2014-04" db="EMBL/GenBank/DDBJ databases">
        <title>Evolutionary Origins and Diversification of the Mycorrhizal Mutualists.</title>
        <authorList>
            <consortium name="DOE Joint Genome Institute"/>
            <consortium name="Mycorrhizal Genomics Consortium"/>
            <person name="Kohler A."/>
            <person name="Kuo A."/>
            <person name="Nagy L.G."/>
            <person name="Floudas D."/>
            <person name="Copeland A."/>
            <person name="Barry K.W."/>
            <person name="Cichocki N."/>
            <person name="Veneault-Fourrey C."/>
            <person name="LaButti K."/>
            <person name="Lindquist E.A."/>
            <person name="Lipzen A."/>
            <person name="Lundell T."/>
            <person name="Morin E."/>
            <person name="Murat C."/>
            <person name="Riley R."/>
            <person name="Ohm R."/>
            <person name="Sun H."/>
            <person name="Tunlid A."/>
            <person name="Henrissat B."/>
            <person name="Grigoriev I.V."/>
            <person name="Hibbett D.S."/>
            <person name="Martin F."/>
        </authorList>
    </citation>
    <scope>NUCLEOTIDE SEQUENCE [LARGE SCALE GENOMIC DNA]</scope>
    <source>
        <strain evidence="3">FD-334 SS-4</strain>
    </source>
</reference>
<feature type="compositionally biased region" description="Low complexity" evidence="1">
    <location>
        <begin position="56"/>
        <end position="65"/>
    </location>
</feature>
<dbReference type="Proteomes" id="UP000054270">
    <property type="component" value="Unassembled WGS sequence"/>
</dbReference>
<organism evidence="2 3">
    <name type="scientific">Hypholoma sublateritium (strain FD-334 SS-4)</name>
    <dbReference type="NCBI Taxonomy" id="945553"/>
    <lineage>
        <taxon>Eukaryota</taxon>
        <taxon>Fungi</taxon>
        <taxon>Dikarya</taxon>
        <taxon>Basidiomycota</taxon>
        <taxon>Agaricomycotina</taxon>
        <taxon>Agaricomycetes</taxon>
        <taxon>Agaricomycetidae</taxon>
        <taxon>Agaricales</taxon>
        <taxon>Agaricineae</taxon>
        <taxon>Strophariaceae</taxon>
        <taxon>Hypholoma</taxon>
    </lineage>
</organism>
<feature type="region of interest" description="Disordered" evidence="1">
    <location>
        <begin position="1"/>
        <end position="103"/>
    </location>
</feature>
<protein>
    <submittedName>
        <fullName evidence="2">Uncharacterized protein</fullName>
    </submittedName>
</protein>
<evidence type="ECO:0000313" key="2">
    <source>
        <dbReference type="EMBL" id="KJA19378.1"/>
    </source>
</evidence>
<sequence>MRCTSTSPSRSPVYSAPLLPRSDAVHHAGQTPRRVSPAQSPTHPSSRAQAPPPVPRVVRCTHVRPSNASLDHAPQRRRHHATSRTTRKTSSRPPWSAPPTAPPLRVRRVVHVSLRGTLRIPAVSGTGRRTENCAWRGLCGCMRGGAALSVCAGCDARLMRPAPMERAGDAGDVLHLQCIIVLYNQQFRLAPYLEQAARFALPNTRSESKSSWFVSPKR</sequence>
<gene>
    <name evidence="2" type="ORF">HYPSUDRAFT_893667</name>
</gene>
<evidence type="ECO:0000256" key="1">
    <source>
        <dbReference type="SAM" id="MobiDB-lite"/>
    </source>
</evidence>
<proteinExistence type="predicted"/>
<evidence type="ECO:0000313" key="3">
    <source>
        <dbReference type="Proteomes" id="UP000054270"/>
    </source>
</evidence>
<feature type="compositionally biased region" description="Basic residues" evidence="1">
    <location>
        <begin position="75"/>
        <end position="90"/>
    </location>
</feature>
<dbReference type="AlphaFoldDB" id="A0A0D2M7Y7"/>
<name>A0A0D2M7Y7_HYPSF</name>
<feature type="compositionally biased region" description="Polar residues" evidence="1">
    <location>
        <begin position="1"/>
        <end position="12"/>
    </location>
</feature>
<accession>A0A0D2M7Y7</accession>
<keyword evidence="3" id="KW-1185">Reference proteome</keyword>